<comment type="similarity">
    <text evidence="1">Belongs to the transposase 8 family.</text>
</comment>
<dbReference type="PANTHER" id="PTHR37936:SF3">
    <property type="entry name" value="TRANSPOSASE INSC FOR INSERTION ELEMENT IS2A-RELATED"/>
    <property type="match status" value="1"/>
</dbReference>
<dbReference type="RefSeq" id="WP_163968861.1">
    <property type="nucleotide sequence ID" value="NZ_JAAIVB010000092.1"/>
</dbReference>
<dbReference type="SUPFAM" id="SSF48295">
    <property type="entry name" value="TrpR-like"/>
    <property type="match status" value="1"/>
</dbReference>
<dbReference type="EMBL" id="JAAIVB010000092">
    <property type="protein sequence ID" value="NEX64925.1"/>
    <property type="molecule type" value="Genomic_DNA"/>
</dbReference>
<dbReference type="InterPro" id="IPR002514">
    <property type="entry name" value="Transposase_8"/>
</dbReference>
<gene>
    <name evidence="2" type="ORF">G3574_27960</name>
</gene>
<evidence type="ECO:0000313" key="3">
    <source>
        <dbReference type="Proteomes" id="UP000482155"/>
    </source>
</evidence>
<dbReference type="AlphaFoldDB" id="A0A6B3SYL1"/>
<accession>A0A6B3SYL1</accession>
<dbReference type="GO" id="GO:0004803">
    <property type="term" value="F:transposase activity"/>
    <property type="evidence" value="ECO:0007669"/>
    <property type="project" value="InterPro"/>
</dbReference>
<dbReference type="GO" id="GO:0006313">
    <property type="term" value="P:DNA transposition"/>
    <property type="evidence" value="ECO:0007669"/>
    <property type="project" value="InterPro"/>
</dbReference>
<dbReference type="GO" id="GO:0043565">
    <property type="term" value="F:sequence-specific DNA binding"/>
    <property type="evidence" value="ECO:0007669"/>
    <property type="project" value="InterPro"/>
</dbReference>
<dbReference type="Gene3D" id="1.10.10.10">
    <property type="entry name" value="Winged helix-like DNA-binding domain superfamily/Winged helix DNA-binding domain"/>
    <property type="match status" value="1"/>
</dbReference>
<keyword evidence="3" id="KW-1185">Reference proteome</keyword>
<organism evidence="2 3">
    <name type="scientific">Noviherbaspirillum galbum</name>
    <dbReference type="NCBI Taxonomy" id="2709383"/>
    <lineage>
        <taxon>Bacteria</taxon>
        <taxon>Pseudomonadati</taxon>
        <taxon>Pseudomonadota</taxon>
        <taxon>Betaproteobacteria</taxon>
        <taxon>Burkholderiales</taxon>
        <taxon>Oxalobacteraceae</taxon>
        <taxon>Noviherbaspirillum</taxon>
    </lineage>
</organism>
<proteinExistence type="inferred from homology"/>
<name>A0A6B3SYL1_9BURK</name>
<reference evidence="2 3" key="1">
    <citation type="submission" date="2020-02" db="EMBL/GenBank/DDBJ databases">
        <authorList>
            <person name="Kim M.K."/>
        </authorList>
    </citation>
    <scope>NUCLEOTIDE SEQUENCE [LARGE SCALE GENOMIC DNA]</scope>
    <source>
        <strain evidence="2 3">17J57-3</strain>
    </source>
</reference>
<dbReference type="Pfam" id="PF01527">
    <property type="entry name" value="HTH_Tnp_1"/>
    <property type="match status" value="1"/>
</dbReference>
<dbReference type="Proteomes" id="UP000482155">
    <property type="component" value="Unassembled WGS sequence"/>
</dbReference>
<evidence type="ECO:0000313" key="2">
    <source>
        <dbReference type="EMBL" id="NEX64925.1"/>
    </source>
</evidence>
<dbReference type="NCBIfam" id="NF047595">
    <property type="entry name" value="IS66_ISRel24_TnpA"/>
    <property type="match status" value="1"/>
</dbReference>
<dbReference type="InterPro" id="IPR036388">
    <property type="entry name" value="WH-like_DNA-bd_sf"/>
</dbReference>
<dbReference type="InterPro" id="IPR010921">
    <property type="entry name" value="Trp_repressor/repl_initiator"/>
</dbReference>
<sequence>MIRPVWHAWFVSTIDIMDIMDRPVTSTTDTKHYRRHSLEFKLALVEQTMQDGASVARIARENGVNANQVFAWRKLYREGALGAEAATTTALLPVTLTEPAPAIVAASASTAATGVIRLECANGSLTIEGVPDDAVLNRILDRLLP</sequence>
<comment type="caution">
    <text evidence="2">The sequence shown here is derived from an EMBL/GenBank/DDBJ whole genome shotgun (WGS) entry which is preliminary data.</text>
</comment>
<protein>
    <submittedName>
        <fullName evidence="2">Transposase</fullName>
    </submittedName>
</protein>
<dbReference type="PANTHER" id="PTHR37936">
    <property type="entry name" value="TRANSPOSASE INSC FOR INSERTION ELEMENT IS2A-RELATED"/>
    <property type="match status" value="1"/>
</dbReference>
<evidence type="ECO:0000256" key="1">
    <source>
        <dbReference type="ARBA" id="ARBA00009964"/>
    </source>
</evidence>